<name>X1U0N4_9ZZZZ</name>
<dbReference type="EMBL" id="BARW01026948">
    <property type="protein sequence ID" value="GAJ11049.1"/>
    <property type="molecule type" value="Genomic_DNA"/>
</dbReference>
<protein>
    <submittedName>
        <fullName evidence="1">Uncharacterized protein</fullName>
    </submittedName>
</protein>
<proteinExistence type="predicted"/>
<dbReference type="AlphaFoldDB" id="X1U0N4"/>
<organism evidence="1">
    <name type="scientific">marine sediment metagenome</name>
    <dbReference type="NCBI Taxonomy" id="412755"/>
    <lineage>
        <taxon>unclassified sequences</taxon>
        <taxon>metagenomes</taxon>
        <taxon>ecological metagenomes</taxon>
    </lineage>
</organism>
<sequence>MPHCCCEIALELEDDSDELELVDEELLDVDSELDEDEEDVLSEELLELLEEDERD</sequence>
<accession>X1U0N4</accession>
<comment type="caution">
    <text evidence="1">The sequence shown here is derived from an EMBL/GenBank/DDBJ whole genome shotgun (WGS) entry which is preliminary data.</text>
</comment>
<reference evidence="1" key="1">
    <citation type="journal article" date="2014" name="Front. Microbiol.">
        <title>High frequency of phylogenetically diverse reductive dehalogenase-homologous genes in deep subseafloor sedimentary metagenomes.</title>
        <authorList>
            <person name="Kawai M."/>
            <person name="Futagami T."/>
            <person name="Toyoda A."/>
            <person name="Takaki Y."/>
            <person name="Nishi S."/>
            <person name="Hori S."/>
            <person name="Arai W."/>
            <person name="Tsubouchi T."/>
            <person name="Morono Y."/>
            <person name="Uchiyama I."/>
            <person name="Ito T."/>
            <person name="Fujiyama A."/>
            <person name="Inagaki F."/>
            <person name="Takami H."/>
        </authorList>
    </citation>
    <scope>NUCLEOTIDE SEQUENCE</scope>
    <source>
        <strain evidence="1">Expedition CK06-06</strain>
    </source>
</reference>
<gene>
    <name evidence="1" type="ORF">S12H4_43835</name>
</gene>
<evidence type="ECO:0000313" key="1">
    <source>
        <dbReference type="EMBL" id="GAJ11049.1"/>
    </source>
</evidence>